<dbReference type="RefSeq" id="WP_003392776.1">
    <property type="nucleotide sequence ID" value="NZ_APBN01000022.1"/>
</dbReference>
<proteinExistence type="predicted"/>
<protein>
    <submittedName>
        <fullName evidence="1">Uncharacterized protein</fullName>
    </submittedName>
</protein>
<dbReference type="OrthoDB" id="9903051at2"/>
<reference evidence="1 2" key="1">
    <citation type="submission" date="2013-03" db="EMBL/GenBank/DDBJ databases">
        <title>Assembly of a new bacterial strain Brevibacillus borstelensis AK1.</title>
        <authorList>
            <person name="Rajan I."/>
            <person name="PoliReddy D."/>
            <person name="Sugumar T."/>
            <person name="Rathinam K."/>
            <person name="Alqarawi S."/>
            <person name="Khalil A.B."/>
            <person name="Sivakumar N."/>
        </authorList>
    </citation>
    <scope>NUCLEOTIDE SEQUENCE [LARGE SCALE GENOMIC DNA]</scope>
    <source>
        <strain evidence="1 2">AK1</strain>
    </source>
</reference>
<dbReference type="STRING" id="1300222.I532_24287"/>
<keyword evidence="2" id="KW-1185">Reference proteome</keyword>
<dbReference type="Proteomes" id="UP000012081">
    <property type="component" value="Unassembled WGS sequence"/>
</dbReference>
<sequence>MKLLWIMSPAKGVFKTALSPFKRGLQQIYMSSEMVVDGEAYRLVGIYPMSVLLRMETNFEKFAIVDQTGRLVPDQNVTQRCLRMYQLIVTLDNNAGYLKKNLAVDPQSFVPIIRHVEELGKKVLDRLGEEQGRAAQAHLDGYKQYLKQGAQLGERINSSGREVLRRLEPIKAGQPLREQEVAQLDKAMLDFMDDSRKRVLVLLESHTARTETKRLLSEALAQKWLGAGEEKLAQNIVALLENSFQVERVSIAERGAQTLEQAIWTAKNETRDFIGKHTADLLRQKWLLGAEGSSIQA</sequence>
<gene>
    <name evidence="1" type="ORF">I532_24287</name>
</gene>
<organism evidence="1 2">
    <name type="scientific">Brevibacillus borstelensis AK1</name>
    <dbReference type="NCBI Taxonomy" id="1300222"/>
    <lineage>
        <taxon>Bacteria</taxon>
        <taxon>Bacillati</taxon>
        <taxon>Bacillota</taxon>
        <taxon>Bacilli</taxon>
        <taxon>Bacillales</taxon>
        <taxon>Paenibacillaceae</taxon>
        <taxon>Brevibacillus</taxon>
    </lineage>
</organism>
<accession>M8E3J7</accession>
<dbReference type="EMBL" id="APBN01000022">
    <property type="protein sequence ID" value="EMT50040.1"/>
    <property type="molecule type" value="Genomic_DNA"/>
</dbReference>
<comment type="caution">
    <text evidence="1">The sequence shown here is derived from an EMBL/GenBank/DDBJ whole genome shotgun (WGS) entry which is preliminary data.</text>
</comment>
<dbReference type="AlphaFoldDB" id="M8E3J7"/>
<evidence type="ECO:0000313" key="2">
    <source>
        <dbReference type="Proteomes" id="UP000012081"/>
    </source>
</evidence>
<evidence type="ECO:0000313" key="1">
    <source>
        <dbReference type="EMBL" id="EMT50040.1"/>
    </source>
</evidence>
<dbReference type="PATRIC" id="fig|1300222.3.peg.5103"/>
<name>M8E3J7_9BACL</name>